<accession>A0ACC1SGX4</accession>
<dbReference type="EMBL" id="JANRMS010000453">
    <property type="protein sequence ID" value="KAJ3539586.1"/>
    <property type="molecule type" value="Genomic_DNA"/>
</dbReference>
<comment type="caution">
    <text evidence="1">The sequence shown here is derived from an EMBL/GenBank/DDBJ whole genome shotgun (WGS) entry which is preliminary data.</text>
</comment>
<protein>
    <submittedName>
        <fullName evidence="1">Uncharacterized protein</fullName>
    </submittedName>
</protein>
<organism evidence="1 2">
    <name type="scientific">Fusarium decemcellulare</name>
    <dbReference type="NCBI Taxonomy" id="57161"/>
    <lineage>
        <taxon>Eukaryota</taxon>
        <taxon>Fungi</taxon>
        <taxon>Dikarya</taxon>
        <taxon>Ascomycota</taxon>
        <taxon>Pezizomycotina</taxon>
        <taxon>Sordariomycetes</taxon>
        <taxon>Hypocreomycetidae</taxon>
        <taxon>Hypocreales</taxon>
        <taxon>Nectriaceae</taxon>
        <taxon>Fusarium</taxon>
        <taxon>Fusarium decemcellulare species complex</taxon>
    </lineage>
</organism>
<gene>
    <name evidence="1" type="ORF">NM208_g5428</name>
</gene>
<proteinExistence type="predicted"/>
<evidence type="ECO:0000313" key="2">
    <source>
        <dbReference type="Proteomes" id="UP001148629"/>
    </source>
</evidence>
<sequence length="246" mass="26585">MSAHDGSSARTIPTALCNNPKRSSSSSTSTVDSHLLFFSSLPEFVRNYARSSQPYAPPITESRTRLPANFTTQPGENTAIPKDIREDNSSAVGTRAPVDDKKDGPINPEDTDTDGNKPEAVLVEDSNLPTSTTPKHITLTEFLAEYINRDDLKPVLAAELHSRSDLRHLASLKEWPSRQDDANLDDDRSGPITTKDAGPGDGSESLDHKAMDSSEKRAPISTNGIIYSCQLSVPAPLNNIGSSNDQ</sequence>
<keyword evidence="2" id="KW-1185">Reference proteome</keyword>
<name>A0ACC1SGX4_9HYPO</name>
<dbReference type="Proteomes" id="UP001148629">
    <property type="component" value="Unassembled WGS sequence"/>
</dbReference>
<reference evidence="1" key="1">
    <citation type="submission" date="2022-08" db="EMBL/GenBank/DDBJ databases">
        <title>Genome Sequence of Fusarium decemcellulare.</title>
        <authorList>
            <person name="Buettner E."/>
        </authorList>
    </citation>
    <scope>NUCLEOTIDE SEQUENCE</scope>
    <source>
        <strain evidence="1">Babe19</strain>
    </source>
</reference>
<evidence type="ECO:0000313" key="1">
    <source>
        <dbReference type="EMBL" id="KAJ3539586.1"/>
    </source>
</evidence>